<protein>
    <submittedName>
        <fullName evidence="3">Uncharacterized protein</fullName>
    </submittedName>
</protein>
<comment type="caution">
    <text evidence="3">The sequence shown here is derived from an EMBL/GenBank/DDBJ whole genome shotgun (WGS) entry which is preliminary data.</text>
</comment>
<reference evidence="3" key="1">
    <citation type="submission" date="2021-05" db="EMBL/GenBank/DDBJ databases">
        <title>The genome of the haptophyte Pavlova lutheri (Diacronema luteri, Pavlovales) - a model for lipid biosynthesis in eukaryotic algae.</title>
        <authorList>
            <person name="Hulatt C.J."/>
            <person name="Posewitz M.C."/>
        </authorList>
    </citation>
    <scope>NUCLEOTIDE SEQUENCE</scope>
    <source>
        <strain evidence="3">NIVA-4/92</strain>
    </source>
</reference>
<gene>
    <name evidence="3" type="ORF">KFE25_008084</name>
</gene>
<organism evidence="3 4">
    <name type="scientific">Diacronema lutheri</name>
    <name type="common">Unicellular marine alga</name>
    <name type="synonym">Monochrysis lutheri</name>
    <dbReference type="NCBI Taxonomy" id="2081491"/>
    <lineage>
        <taxon>Eukaryota</taxon>
        <taxon>Haptista</taxon>
        <taxon>Haptophyta</taxon>
        <taxon>Pavlovophyceae</taxon>
        <taxon>Pavlovales</taxon>
        <taxon>Pavlovaceae</taxon>
        <taxon>Diacronema</taxon>
    </lineage>
</organism>
<dbReference type="Gene3D" id="3.40.50.10140">
    <property type="entry name" value="Toll/interleukin-1 receptor homology (TIR) domain"/>
    <property type="match status" value="1"/>
</dbReference>
<feature type="region of interest" description="Disordered" evidence="1">
    <location>
        <begin position="585"/>
        <end position="609"/>
    </location>
</feature>
<feature type="region of interest" description="Disordered" evidence="1">
    <location>
        <begin position="1"/>
        <end position="31"/>
    </location>
</feature>
<proteinExistence type="predicted"/>
<evidence type="ECO:0000313" key="4">
    <source>
        <dbReference type="Proteomes" id="UP000751190"/>
    </source>
</evidence>
<dbReference type="OMA" id="CEDIFSH"/>
<feature type="transmembrane region" description="Helical" evidence="2">
    <location>
        <begin position="84"/>
        <end position="101"/>
    </location>
</feature>
<dbReference type="AlphaFoldDB" id="A0A8J5XWE5"/>
<accession>A0A8J5XWE5</accession>
<keyword evidence="2" id="KW-0812">Transmembrane</keyword>
<evidence type="ECO:0000313" key="3">
    <source>
        <dbReference type="EMBL" id="KAG8466705.1"/>
    </source>
</evidence>
<feature type="transmembrane region" description="Helical" evidence="2">
    <location>
        <begin position="196"/>
        <end position="217"/>
    </location>
</feature>
<keyword evidence="4" id="KW-1185">Reference proteome</keyword>
<sequence>MVPDDASCSIDEQEDGSRSRGGLAQRSPAWTRGPANAREQLEVAHALGRRRRYLLQAPAFALGAALIALGATVFVVFWTRDEQGIKLSLGAIGILVILLVLQPADSSAVMCASLLYCTLATFATGWASLAAHTLLARVSAYRHTSAPPRIPLAARAALVAEVCALLVAAVVCAASILPVARHCWARVPSRVQIDRLWQSCACASAALAFVCATQLAVASAMAIWVHVGISLANTLILGLVALIARSPTLRMLAHARIASRGEQVASAAVLASLIGSRSPEQAAALARQSFRYIRLDLLTREHVASSSSADADGLYSLSQPAHFGEVDVFISHSWSDDADDKWRELQEWGAEFAAQHSRPARVWFDRACIDQRAMRADNALEEVLAQLPLFLAGSRALLVLCGQTWRLRLWCQLEVFLFAHMHGEAGGHGTIVLRLLGAGGPERAAIGASLAEFRSHAAVCSSEEHRRLLLATIADGFGGLDAFDVAMRKILSDKLEDAEREHANSLQRKLRRRHVLGRSAVGAGSGGGGAFASPMSARALGRTRFITAEPFGTVASVCAARMSFGSARSAPGAWTVPASRKCGAVASTDGAAGTPSSAPRISRPRLTTAPSRVSVQAAAQHASTAASHAQGTLFKSTAFAKPRARAAAQHALDRSDRSPVRCARQMCGRSSSRSSGGSSGDSGEVWRVRAFDEPTKHGAGHKQPEANAVVQTTIDETADDLESAARLGASDSGALTFRWPR</sequence>
<keyword evidence="2" id="KW-1133">Transmembrane helix</keyword>
<keyword evidence="2" id="KW-0472">Membrane</keyword>
<feature type="transmembrane region" description="Helical" evidence="2">
    <location>
        <begin position="113"/>
        <end position="136"/>
    </location>
</feature>
<feature type="transmembrane region" description="Helical" evidence="2">
    <location>
        <begin position="156"/>
        <end position="184"/>
    </location>
</feature>
<feature type="transmembrane region" description="Helical" evidence="2">
    <location>
        <begin position="59"/>
        <end position="78"/>
    </location>
</feature>
<name>A0A8J5XWE5_DIALT</name>
<dbReference type="EMBL" id="JAGTXO010000007">
    <property type="protein sequence ID" value="KAG8466705.1"/>
    <property type="molecule type" value="Genomic_DNA"/>
</dbReference>
<evidence type="ECO:0000256" key="1">
    <source>
        <dbReference type="SAM" id="MobiDB-lite"/>
    </source>
</evidence>
<feature type="transmembrane region" description="Helical" evidence="2">
    <location>
        <begin position="223"/>
        <end position="244"/>
    </location>
</feature>
<evidence type="ECO:0000256" key="2">
    <source>
        <dbReference type="SAM" id="Phobius"/>
    </source>
</evidence>
<dbReference type="Proteomes" id="UP000751190">
    <property type="component" value="Unassembled WGS sequence"/>
</dbReference>
<dbReference type="InterPro" id="IPR035897">
    <property type="entry name" value="Toll_tir_struct_dom_sf"/>
</dbReference>
<dbReference type="OrthoDB" id="423576at2759"/>
<feature type="region of interest" description="Disordered" evidence="1">
    <location>
        <begin position="645"/>
        <end position="685"/>
    </location>
</feature>